<reference evidence="2 3" key="1">
    <citation type="submission" date="2018-05" db="EMBL/GenBank/DDBJ databases">
        <title>Lujinxingia marina gen. nov. sp. nov., a new facultative anaerobic member of the class Deltaproteobacteria, and proposal of Lujinxingaceae fam. nov.</title>
        <authorList>
            <person name="Li C.-M."/>
        </authorList>
    </citation>
    <scope>NUCLEOTIDE SEQUENCE [LARGE SCALE GENOMIC DNA]</scope>
    <source>
        <strain evidence="2 3">B210</strain>
    </source>
</reference>
<dbReference type="Proteomes" id="UP000249169">
    <property type="component" value="Unassembled WGS sequence"/>
</dbReference>
<name>A0A328C8X2_9DELT</name>
<dbReference type="EMBL" id="QHKO01000001">
    <property type="protein sequence ID" value="RAL25067.1"/>
    <property type="molecule type" value="Genomic_DNA"/>
</dbReference>
<dbReference type="RefSeq" id="WP_111728239.1">
    <property type="nucleotide sequence ID" value="NZ_QHKO01000001.1"/>
</dbReference>
<accession>A0A328C8X2</accession>
<keyword evidence="3" id="KW-1185">Reference proteome</keyword>
<evidence type="ECO:0000256" key="1">
    <source>
        <dbReference type="SAM" id="MobiDB-lite"/>
    </source>
</evidence>
<comment type="caution">
    <text evidence="2">The sequence shown here is derived from an EMBL/GenBank/DDBJ whole genome shotgun (WGS) entry which is preliminary data.</text>
</comment>
<feature type="region of interest" description="Disordered" evidence="1">
    <location>
        <begin position="1456"/>
        <end position="1495"/>
    </location>
</feature>
<feature type="compositionally biased region" description="Gly residues" evidence="1">
    <location>
        <begin position="1479"/>
        <end position="1492"/>
    </location>
</feature>
<evidence type="ECO:0000313" key="3">
    <source>
        <dbReference type="Proteomes" id="UP000249169"/>
    </source>
</evidence>
<sequence>MDTRRQLLVSGLGLVTVAGAAMVMMSAPREVQSQSPVELGIAQSPVVTIVMDTSASMEWTERGEGRYPELASVSGAHPSGDHMDTWRPGSALNLPGSARVDGTPVSGTPVTTVGPCMVWHPFDGSSNHKCQDYVRPPACGEFSECDDFEEGKTTNRQRDTLEDMRNNELMRLTDGNKPRHIQIKEILTGDMYLRYDDQPKVGPGCWFVPRSRGAATDEQVCCGNFDQSSWSCDNTGDRFDRFIDYDDPRPHYQEVYNEQDSNGLLDAMGRTTIFSVVMFDGYRGDGQGAGGWDFPMDDVVADEFGGVAGGAEGAGCAGGPCYNLGLFRFVGPTELSLTADEMDNTSLYVQEAIVNAGQLDRRKAFLSGKTTDEDGKKKKRPKGARGNWEIPIFDYPLGKQPISMASPFAGVFHDLQQFYSYGQLEDTGDGASPGVLNPFQEDRYAACRPRHVVFFTDGFPEPEAPGGAGNGIGSESLAPAFGYDPARYPYDVTEQAIMDMLTQIEAEMRAANDNQEIEERFAPRVHVLAVNLEEDSERRTNAIQKSAVMAMRGNTCAQYYLPPEMVPLGSFSGQRDINGALQPGTCDPEDLSEPCLVPQNLGYTFDPPDGGDDFNCEHPALILNNNSKASLVSAFQMIFNEIAGSSGLAARTRPSLTSYLDTDGAQGQYRLFSGVQIQGDNVFWKGILNRTLSGCSGSVSLVTSGADLDGLHEDINRLRKAIGEPLDEPVVRERVDTDRRRVFTSMPRFQMEADSEAVTGPMSTFFPMTYALGKVDASSDEFIETTLPGAVNLSESVGTRVRFESGNLKEVFDTYSFTDEDFFNYWGISEDAEAGIAVEIFMNDMVDEYRGRIGPKADRVLGGIYTSNPVTVGPPDLDLLNDGYRAFRQLYANRRTMLYVSTLDGQLHAIHTGEDEVKGRELPSGLGSTISERDHVPAADQREAWAYVPSMLHQELFPNMQRAAQLMDGSPVVGDIRLCHANPALNINRQACGAWISQVPQAAQWRTVLVQGMGAVGQGYFALDVTRTGSPTEAPDPIVLWEFTREWEEHQMQSLEDWRYGPENMSGYDDELDTCRSALADSAFGQWFCGWWGCDDGEEAPDVWGLGMLGTSVSDPAMGMVAMQLGEGAMSLQRPVAVFGGGSTPERSQAPQECVDNVTGRAIYVVDLQSGMIIRRFVEYRDDSDTMKRFPAEMVGSPALYSSSPGDVATRGFIGDAEGRMYRIDMTRPNPEDWEVQLFFDPATEPSPWMIDLDGEYGFSNFGPASYRPALFMNENRNLVVAYGLGERGETSETNSVQMVMAIEEDFEVLEVAGAGGLETVDNIKPRPLWRYYLSKRERLTGEPVVFDGDVFFTTYVEEDAACLAGTSRIYRLEGFPYDYAGGEEGVEAKGGWTEYAGGGAAGLDPSLFLLDGGDAAGVPRWFGPSTPTLIRGLSITMGPVCNDVVDDATLGQTVRESPARKPQLTFTSVGNDSDGNPVPGGGSGDAGGIGGFNIELEPPATHSIPLSWTIVGN</sequence>
<gene>
    <name evidence="2" type="ORF">DL240_02305</name>
</gene>
<dbReference type="OrthoDB" id="7156875at2"/>
<protein>
    <submittedName>
        <fullName evidence="2">Uncharacterized protein</fullName>
    </submittedName>
</protein>
<organism evidence="2 3">
    <name type="scientific">Lujinxingia litoralis</name>
    <dbReference type="NCBI Taxonomy" id="2211119"/>
    <lineage>
        <taxon>Bacteria</taxon>
        <taxon>Deltaproteobacteria</taxon>
        <taxon>Bradymonadales</taxon>
        <taxon>Lujinxingiaceae</taxon>
        <taxon>Lujinxingia</taxon>
    </lineage>
</organism>
<evidence type="ECO:0000313" key="2">
    <source>
        <dbReference type="EMBL" id="RAL25067.1"/>
    </source>
</evidence>
<proteinExistence type="predicted"/>